<evidence type="ECO:0000256" key="3">
    <source>
        <dbReference type="ARBA" id="ARBA00022525"/>
    </source>
</evidence>
<proteinExistence type="predicted"/>
<accession>A0A6A4RSK6</accession>
<keyword evidence="4" id="KW-0732">Signal</keyword>
<evidence type="ECO:0000256" key="4">
    <source>
        <dbReference type="ARBA" id="ARBA00022729"/>
    </source>
</evidence>
<dbReference type="GO" id="GO:0032438">
    <property type="term" value="P:melanosome organization"/>
    <property type="evidence" value="ECO:0007669"/>
    <property type="project" value="TreeGrafter"/>
</dbReference>
<feature type="domain" description="Agouti" evidence="10">
    <location>
        <begin position="278"/>
        <end position="317"/>
    </location>
</feature>
<keyword evidence="6 9" id="KW-1015">Disulfide bond</keyword>
<dbReference type="AlphaFoldDB" id="A0A6A4RSK6"/>
<dbReference type="PROSITE" id="PS51150">
    <property type="entry name" value="AGOUTI_2"/>
    <property type="match status" value="1"/>
</dbReference>
<dbReference type="GO" id="GO:0009755">
    <property type="term" value="P:hormone-mediated signaling pathway"/>
    <property type="evidence" value="ECO:0007669"/>
    <property type="project" value="InterPro"/>
</dbReference>
<dbReference type="Proteomes" id="UP000438429">
    <property type="component" value="Unassembled WGS sequence"/>
</dbReference>
<evidence type="ECO:0000313" key="12">
    <source>
        <dbReference type="Proteomes" id="UP000438429"/>
    </source>
</evidence>
<dbReference type="EMBL" id="VEVO01000032">
    <property type="protein sequence ID" value="KAF0022340.1"/>
    <property type="molecule type" value="Genomic_DNA"/>
</dbReference>
<dbReference type="Pfam" id="PF05039">
    <property type="entry name" value="Agouti"/>
    <property type="match status" value="1"/>
</dbReference>
<evidence type="ECO:0000256" key="5">
    <source>
        <dbReference type="ARBA" id="ARBA00022854"/>
    </source>
</evidence>
<evidence type="ECO:0000256" key="9">
    <source>
        <dbReference type="PROSITE-ProRule" id="PRU00494"/>
    </source>
</evidence>
<feature type="disulfide bond" evidence="9">
    <location>
        <begin position="296"/>
        <end position="317"/>
    </location>
</feature>
<dbReference type="PANTHER" id="PTHR16551">
    <property type="entry name" value="AGOUTI RELATED"/>
    <property type="match status" value="1"/>
</dbReference>
<dbReference type="InterPro" id="IPR027300">
    <property type="entry name" value="Agouti_dom"/>
</dbReference>
<sequence length="317" mass="35892">MRNIRITSEIQNQNWVKIGSHVDEMKLSGKCVVTESMSRLNLVDNGLRFVAGGKLPTPTPSMMRDRKKLGIYSFTVYRCRLTHRRLQRMRRCWFHFDVPANECADIKPKQTRWEENYSLRYSNGPDNCSHCSTSKRKINIIIKRNNRGPASHWSVHLRHNLTFPIPPKSGCGAGPASDADLAVCLHYQQQCQRKMHAFLLLGCFVLATTELVRGSAHMIPDERLSTNKVVVSNALSQSLDVGSPPVLIVELPKSAKSKRKKQKKKKFGAKRPPPPANCIPLWGSCKSPGNVCCDFCAFCQCRVFRTVCYCRMGNPRC</sequence>
<dbReference type="InterPro" id="IPR007733">
    <property type="entry name" value="Agouti"/>
</dbReference>
<reference evidence="11 12" key="1">
    <citation type="submission" date="2019-06" db="EMBL/GenBank/DDBJ databases">
        <title>Draft genomes of female and male turbot (Scophthalmus maximus).</title>
        <authorList>
            <person name="Xu H."/>
            <person name="Xu X.-W."/>
            <person name="Shao C."/>
            <person name="Chen S."/>
        </authorList>
    </citation>
    <scope>NUCLEOTIDE SEQUENCE [LARGE SCALE GENOMIC DNA]</scope>
    <source>
        <strain evidence="11">Ysfricsl-2016a</strain>
        <tissue evidence="11">Blood</tissue>
    </source>
</reference>
<evidence type="ECO:0000256" key="8">
    <source>
        <dbReference type="ARBA" id="ARBA00033432"/>
    </source>
</evidence>
<dbReference type="Gene3D" id="4.10.760.10">
    <property type="entry name" value="Agouti domain"/>
    <property type="match status" value="1"/>
</dbReference>
<evidence type="ECO:0000256" key="6">
    <source>
        <dbReference type="ARBA" id="ARBA00023157"/>
    </source>
</evidence>
<comment type="caution">
    <text evidence="11">The sequence shown here is derived from an EMBL/GenBank/DDBJ whole genome shotgun (WGS) entry which is preliminary data.</text>
</comment>
<dbReference type="GO" id="GO:0031779">
    <property type="term" value="F:melanocortin receptor binding"/>
    <property type="evidence" value="ECO:0007669"/>
    <property type="project" value="TreeGrafter"/>
</dbReference>
<feature type="disulfide bond" evidence="9">
    <location>
        <begin position="285"/>
        <end position="299"/>
    </location>
</feature>
<keyword evidence="3" id="KW-0964">Secreted</keyword>
<organism evidence="11 12">
    <name type="scientific">Scophthalmus maximus</name>
    <name type="common">Turbot</name>
    <name type="synonym">Psetta maxima</name>
    <dbReference type="NCBI Taxonomy" id="52904"/>
    <lineage>
        <taxon>Eukaryota</taxon>
        <taxon>Metazoa</taxon>
        <taxon>Chordata</taxon>
        <taxon>Craniata</taxon>
        <taxon>Vertebrata</taxon>
        <taxon>Euteleostomi</taxon>
        <taxon>Actinopterygii</taxon>
        <taxon>Neopterygii</taxon>
        <taxon>Teleostei</taxon>
        <taxon>Neoteleostei</taxon>
        <taxon>Acanthomorphata</taxon>
        <taxon>Carangaria</taxon>
        <taxon>Pleuronectiformes</taxon>
        <taxon>Pleuronectoidei</taxon>
        <taxon>Scophthalmidae</taxon>
        <taxon>Scophthalmus</taxon>
    </lineage>
</organism>
<evidence type="ECO:0000256" key="1">
    <source>
        <dbReference type="ARBA" id="ARBA00004613"/>
    </source>
</evidence>
<dbReference type="SMART" id="SM00792">
    <property type="entry name" value="Agouti"/>
    <property type="match status" value="1"/>
</dbReference>
<evidence type="ECO:0000256" key="2">
    <source>
        <dbReference type="ARBA" id="ARBA00017885"/>
    </source>
</evidence>
<dbReference type="PANTHER" id="PTHR16551:SF1">
    <property type="entry name" value="AGOUTI-SIGNALING PROTEIN"/>
    <property type="match status" value="1"/>
</dbReference>
<dbReference type="PROSITE" id="PS60024">
    <property type="entry name" value="AGOUTI_1"/>
    <property type="match status" value="1"/>
</dbReference>
<feature type="disulfide bond" evidence="9">
    <location>
        <begin position="278"/>
        <end position="293"/>
    </location>
</feature>
<dbReference type="SUPFAM" id="SSF57055">
    <property type="entry name" value="Agouti-related protein"/>
    <property type="match status" value="1"/>
</dbReference>
<dbReference type="GO" id="GO:0005184">
    <property type="term" value="F:neuropeptide hormone activity"/>
    <property type="evidence" value="ECO:0007669"/>
    <property type="project" value="TreeGrafter"/>
</dbReference>
<keyword evidence="5" id="KW-0960">Knottin</keyword>
<evidence type="ECO:0000313" key="11">
    <source>
        <dbReference type="EMBL" id="KAF0022340.1"/>
    </source>
</evidence>
<feature type="disulfide bond" evidence="9">
    <location>
        <begin position="292"/>
        <end position="310"/>
    </location>
</feature>
<evidence type="ECO:0000259" key="10">
    <source>
        <dbReference type="PROSITE" id="PS51150"/>
    </source>
</evidence>
<dbReference type="GO" id="GO:0005615">
    <property type="term" value="C:extracellular space"/>
    <property type="evidence" value="ECO:0007669"/>
    <property type="project" value="TreeGrafter"/>
</dbReference>
<gene>
    <name evidence="11" type="ORF">F2P81_025405</name>
</gene>
<evidence type="ECO:0000256" key="7">
    <source>
        <dbReference type="ARBA" id="ARBA00023180"/>
    </source>
</evidence>
<dbReference type="InterPro" id="IPR036836">
    <property type="entry name" value="Agouti_dom_sf"/>
</dbReference>
<keyword evidence="7" id="KW-0325">Glycoprotein</keyword>
<name>A0A6A4RSK6_SCOMX</name>
<protein>
    <recommendedName>
        <fullName evidence="2">Agouti-signaling protein</fullName>
    </recommendedName>
    <alternativeName>
        <fullName evidence="8">Agouti switch protein</fullName>
    </alternativeName>
</protein>
<feature type="disulfide bond" evidence="9">
    <location>
        <begin position="301"/>
        <end position="308"/>
    </location>
</feature>
<comment type="subcellular location">
    <subcellularLocation>
        <location evidence="1">Secreted</location>
    </subcellularLocation>
</comment>